<name>A0A4U5P1L1_STECR</name>
<reference evidence="2 3" key="1">
    <citation type="journal article" date="2015" name="Genome Biol.">
        <title>Comparative genomics of Steinernema reveals deeply conserved gene regulatory networks.</title>
        <authorList>
            <person name="Dillman A.R."/>
            <person name="Macchietto M."/>
            <person name="Porter C.F."/>
            <person name="Rogers A."/>
            <person name="Williams B."/>
            <person name="Antoshechkin I."/>
            <person name="Lee M.M."/>
            <person name="Goodwin Z."/>
            <person name="Lu X."/>
            <person name="Lewis E.E."/>
            <person name="Goodrich-Blair H."/>
            <person name="Stock S.P."/>
            <person name="Adams B.J."/>
            <person name="Sternberg P.W."/>
            <person name="Mortazavi A."/>
        </authorList>
    </citation>
    <scope>NUCLEOTIDE SEQUENCE [LARGE SCALE GENOMIC DNA]</scope>
    <source>
        <strain evidence="2 3">ALL</strain>
    </source>
</reference>
<organism evidence="2 3">
    <name type="scientific">Steinernema carpocapsae</name>
    <name type="common">Entomopathogenic nematode</name>
    <dbReference type="NCBI Taxonomy" id="34508"/>
    <lineage>
        <taxon>Eukaryota</taxon>
        <taxon>Metazoa</taxon>
        <taxon>Ecdysozoa</taxon>
        <taxon>Nematoda</taxon>
        <taxon>Chromadorea</taxon>
        <taxon>Rhabditida</taxon>
        <taxon>Tylenchina</taxon>
        <taxon>Panagrolaimomorpha</taxon>
        <taxon>Strongyloidoidea</taxon>
        <taxon>Steinernematidae</taxon>
        <taxon>Steinernema</taxon>
    </lineage>
</organism>
<proteinExistence type="predicted"/>
<evidence type="ECO:0000256" key="1">
    <source>
        <dbReference type="SAM" id="MobiDB-lite"/>
    </source>
</evidence>
<comment type="caution">
    <text evidence="2">The sequence shown here is derived from an EMBL/GenBank/DDBJ whole genome shotgun (WGS) entry which is preliminary data.</text>
</comment>
<feature type="region of interest" description="Disordered" evidence="1">
    <location>
        <begin position="16"/>
        <end position="35"/>
    </location>
</feature>
<reference evidence="2 3" key="2">
    <citation type="journal article" date="2019" name="G3 (Bethesda)">
        <title>Hybrid Assembly of the Genome of the Entomopathogenic Nematode Steinernema carpocapsae Identifies the X-Chromosome.</title>
        <authorList>
            <person name="Serra L."/>
            <person name="Macchietto M."/>
            <person name="Macias-Munoz A."/>
            <person name="McGill C.J."/>
            <person name="Rodriguez I.M."/>
            <person name="Rodriguez B."/>
            <person name="Murad R."/>
            <person name="Mortazavi A."/>
        </authorList>
    </citation>
    <scope>NUCLEOTIDE SEQUENCE [LARGE SCALE GENOMIC DNA]</scope>
    <source>
        <strain evidence="2 3">ALL</strain>
    </source>
</reference>
<evidence type="ECO:0000313" key="2">
    <source>
        <dbReference type="EMBL" id="TKR89856.1"/>
    </source>
</evidence>
<feature type="compositionally biased region" description="Acidic residues" evidence="1">
    <location>
        <begin position="22"/>
        <end position="31"/>
    </location>
</feature>
<accession>A0A4U5P1L1</accession>
<dbReference type="AlphaFoldDB" id="A0A4U5P1L1"/>
<keyword evidence="3" id="KW-1185">Reference proteome</keyword>
<evidence type="ECO:0000313" key="3">
    <source>
        <dbReference type="Proteomes" id="UP000298663"/>
    </source>
</evidence>
<gene>
    <name evidence="2" type="ORF">L596_013897</name>
</gene>
<dbReference type="EMBL" id="AZBU02000003">
    <property type="protein sequence ID" value="TKR89856.1"/>
    <property type="molecule type" value="Genomic_DNA"/>
</dbReference>
<protein>
    <submittedName>
        <fullName evidence="2">Uncharacterized protein</fullName>
    </submittedName>
</protein>
<dbReference type="Proteomes" id="UP000298663">
    <property type="component" value="Unassembled WGS sequence"/>
</dbReference>
<sequence length="72" mass="7642">MVQTVQSSGWVLTAGAAKDLEGDAEDDEGEEGEAKLKKDVEIELALTDAFEAGEVEVTDAGLLWGSAFKQEI</sequence>